<dbReference type="InterPro" id="IPR052026">
    <property type="entry name" value="ExeA_AAA_ATPase_DNA-bind"/>
</dbReference>
<feature type="domain" description="ORC1/DEAH AAA+ ATPase" evidence="1">
    <location>
        <begin position="44"/>
        <end position="166"/>
    </location>
</feature>
<organism evidence="2">
    <name type="scientific">uncultured Desulfobacterium sp</name>
    <dbReference type="NCBI Taxonomy" id="201089"/>
    <lineage>
        <taxon>Bacteria</taxon>
        <taxon>Pseudomonadati</taxon>
        <taxon>Thermodesulfobacteriota</taxon>
        <taxon>Desulfobacteria</taxon>
        <taxon>Desulfobacterales</taxon>
        <taxon>Desulfobacteriaceae</taxon>
        <taxon>Desulfobacterium</taxon>
        <taxon>environmental samples</taxon>
    </lineage>
</organism>
<accession>A0A445MWN6</accession>
<dbReference type="PANTHER" id="PTHR35894:SF1">
    <property type="entry name" value="PHOSPHORIBULOKINASE _ URIDINE KINASE FAMILY"/>
    <property type="match status" value="1"/>
</dbReference>
<dbReference type="Pfam" id="PF13401">
    <property type="entry name" value="AAA_22"/>
    <property type="match status" value="1"/>
</dbReference>
<dbReference type="EMBL" id="OJIN01000109">
    <property type="protein sequence ID" value="SPD73792.1"/>
    <property type="molecule type" value="Genomic_DNA"/>
</dbReference>
<reference evidence="2" key="1">
    <citation type="submission" date="2018-01" db="EMBL/GenBank/DDBJ databases">
        <authorList>
            <person name="Regsiter A."/>
            <person name="William W."/>
        </authorList>
    </citation>
    <scope>NUCLEOTIDE SEQUENCE</scope>
    <source>
        <strain evidence="2">TRIP AH-1</strain>
    </source>
</reference>
<proteinExistence type="predicted"/>
<evidence type="ECO:0000313" key="2">
    <source>
        <dbReference type="EMBL" id="SPD73792.1"/>
    </source>
</evidence>
<evidence type="ECO:0000259" key="1">
    <source>
        <dbReference type="Pfam" id="PF13401"/>
    </source>
</evidence>
<dbReference type="GO" id="GO:0016887">
    <property type="term" value="F:ATP hydrolysis activity"/>
    <property type="evidence" value="ECO:0007669"/>
    <property type="project" value="InterPro"/>
</dbReference>
<dbReference type="AlphaFoldDB" id="A0A445MWN6"/>
<name>A0A445MWN6_9BACT</name>
<dbReference type="InterPro" id="IPR049945">
    <property type="entry name" value="AAA_22"/>
</dbReference>
<dbReference type="SUPFAM" id="SSF52540">
    <property type="entry name" value="P-loop containing nucleoside triphosphate hydrolases"/>
    <property type="match status" value="1"/>
</dbReference>
<dbReference type="PANTHER" id="PTHR35894">
    <property type="entry name" value="GENERAL SECRETION PATHWAY PROTEIN A-RELATED"/>
    <property type="match status" value="1"/>
</dbReference>
<dbReference type="InterPro" id="IPR027417">
    <property type="entry name" value="P-loop_NTPase"/>
</dbReference>
<sequence>MGNISRLELLVNMGFDHNPFEGCDTETADRMRIRKTVALAVKSHALVSIVGERGSGKTWSAVAALEKLDAELVLIDFADYRRLLITDIEQEMIMTLSDERPMRGKSIRKRQLRRVLGEATRRKQVVVVIEEAHALHGNTIRALKTLRRLDWMGKKDLFTVVLLGQSDPLQNVSEIRLRGDCVRMQGLSAKEAQQYVRNTVGSVFEDAAVDALAGRGIRNYLDLQDAAIRVMGQAWAEGRDKVKKEDVDAVFGAAKAVDNVTKAVPVAADGGNDVLRDVINKRQTETALGMRAAI</sequence>
<protein>
    <submittedName>
        <fullName evidence="2">AAA ATPase</fullName>
    </submittedName>
</protein>
<gene>
    <name evidence="2" type="ORF">PITCH_A1970011</name>
</gene>
<dbReference type="Gene3D" id="3.40.50.300">
    <property type="entry name" value="P-loop containing nucleotide triphosphate hydrolases"/>
    <property type="match status" value="1"/>
</dbReference>